<dbReference type="EMBL" id="CAADRA010007318">
    <property type="protein sequence ID" value="VFU00321.1"/>
    <property type="molecule type" value="Genomic_DNA"/>
</dbReference>
<evidence type="ECO:0000313" key="3">
    <source>
        <dbReference type="EMBL" id="VFU00321.1"/>
    </source>
</evidence>
<reference evidence="2" key="2">
    <citation type="submission" date="2019-06" db="EMBL/GenBank/DDBJ databases">
        <title>Genomics analysis of Aphanomyces spp. identifies a new class of oomycete effector associated with host adaptation.</title>
        <authorList>
            <person name="Gaulin E."/>
        </authorList>
    </citation>
    <scope>NUCLEOTIDE SEQUENCE</scope>
    <source>
        <strain evidence="2">CBS 578.67</strain>
    </source>
</reference>
<gene>
    <name evidence="3" type="primary">Aste57867_23676</name>
    <name evidence="2" type="ORF">As57867_023604</name>
    <name evidence="3" type="ORF">ASTE57867_23676</name>
</gene>
<protein>
    <submittedName>
        <fullName evidence="3">Aste57867_23676 protein</fullName>
    </submittedName>
</protein>
<dbReference type="OrthoDB" id="65086at2759"/>
<sequence>MALFNSPERYQDLKMWSSQYSEEDEGAQALSQSQEAGHDREVEGENDPGVKLGDGEGLAEEMQAMKEVFLRMSEKKVRQKEQSQHDCVRVYSEAFQSDLDRLFATSKKARLTEAEKVDQSIQHTAMRLEEQKKELMDVHEAYEINFKASIETVELELERLKELRGKIVAAYEVGKQEVEKSFEEAFENLDAVTKRLHTQATEICGDSTYLKVFQSQVDRLA</sequence>
<dbReference type="EMBL" id="VJMH01007292">
    <property type="protein sequence ID" value="KAF0684363.1"/>
    <property type="molecule type" value="Genomic_DNA"/>
</dbReference>
<proteinExistence type="predicted"/>
<dbReference type="Proteomes" id="UP000332933">
    <property type="component" value="Unassembled WGS sequence"/>
</dbReference>
<evidence type="ECO:0000256" key="1">
    <source>
        <dbReference type="SAM" id="MobiDB-lite"/>
    </source>
</evidence>
<accession>A0A485LNB0</accession>
<keyword evidence="4" id="KW-1185">Reference proteome</keyword>
<evidence type="ECO:0000313" key="2">
    <source>
        <dbReference type="EMBL" id="KAF0684363.1"/>
    </source>
</evidence>
<name>A0A485LNB0_9STRA</name>
<feature type="region of interest" description="Disordered" evidence="1">
    <location>
        <begin position="15"/>
        <end position="55"/>
    </location>
</feature>
<evidence type="ECO:0000313" key="4">
    <source>
        <dbReference type="Proteomes" id="UP000332933"/>
    </source>
</evidence>
<dbReference type="AlphaFoldDB" id="A0A485LNB0"/>
<organism evidence="3 4">
    <name type="scientific">Aphanomyces stellatus</name>
    <dbReference type="NCBI Taxonomy" id="120398"/>
    <lineage>
        <taxon>Eukaryota</taxon>
        <taxon>Sar</taxon>
        <taxon>Stramenopiles</taxon>
        <taxon>Oomycota</taxon>
        <taxon>Saprolegniomycetes</taxon>
        <taxon>Saprolegniales</taxon>
        <taxon>Verrucalvaceae</taxon>
        <taxon>Aphanomyces</taxon>
    </lineage>
</organism>
<reference evidence="3 4" key="1">
    <citation type="submission" date="2019-03" db="EMBL/GenBank/DDBJ databases">
        <authorList>
            <person name="Gaulin E."/>
            <person name="Dumas B."/>
        </authorList>
    </citation>
    <scope>NUCLEOTIDE SEQUENCE [LARGE SCALE GENOMIC DNA]</scope>
    <source>
        <strain evidence="3">CBS 568.67</strain>
    </source>
</reference>